<dbReference type="AlphaFoldDB" id="A0A9Q0RP77"/>
<reference evidence="1" key="1">
    <citation type="submission" date="2022-12" db="EMBL/GenBank/DDBJ databases">
        <title>Genome assemblies of Blomia tropicalis.</title>
        <authorList>
            <person name="Cui Y."/>
        </authorList>
    </citation>
    <scope>NUCLEOTIDE SEQUENCE</scope>
    <source>
        <tissue evidence="1">Adult mites</tissue>
    </source>
</reference>
<evidence type="ECO:0000313" key="2">
    <source>
        <dbReference type="Proteomes" id="UP001142055"/>
    </source>
</evidence>
<accession>A0A9Q0RP77</accession>
<gene>
    <name evidence="1" type="ORF">RDWZM_006308</name>
</gene>
<evidence type="ECO:0000313" key="1">
    <source>
        <dbReference type="EMBL" id="KAJ6220496.1"/>
    </source>
</evidence>
<keyword evidence="2" id="KW-1185">Reference proteome</keyword>
<comment type="caution">
    <text evidence="1">The sequence shown here is derived from an EMBL/GenBank/DDBJ whole genome shotgun (WGS) entry which is preliminary data.</text>
</comment>
<dbReference type="EMBL" id="JAPWDV010000002">
    <property type="protein sequence ID" value="KAJ6220496.1"/>
    <property type="molecule type" value="Genomic_DNA"/>
</dbReference>
<proteinExistence type="predicted"/>
<name>A0A9Q0RP77_BLOTA</name>
<dbReference type="Proteomes" id="UP001142055">
    <property type="component" value="Chromosome 2"/>
</dbReference>
<organism evidence="1 2">
    <name type="scientific">Blomia tropicalis</name>
    <name type="common">Mite</name>
    <dbReference type="NCBI Taxonomy" id="40697"/>
    <lineage>
        <taxon>Eukaryota</taxon>
        <taxon>Metazoa</taxon>
        <taxon>Ecdysozoa</taxon>
        <taxon>Arthropoda</taxon>
        <taxon>Chelicerata</taxon>
        <taxon>Arachnida</taxon>
        <taxon>Acari</taxon>
        <taxon>Acariformes</taxon>
        <taxon>Sarcoptiformes</taxon>
        <taxon>Astigmata</taxon>
        <taxon>Glycyphagoidea</taxon>
        <taxon>Echimyopodidae</taxon>
        <taxon>Blomia</taxon>
    </lineage>
</organism>
<sequence length="64" mass="7430">IEKCKSLCPVPIGSQLVDSVQTERVFRLKLIPLRLKDSRKLKRELSRASTELRFKMSNDSLRTN</sequence>
<feature type="non-terminal residue" evidence="1">
    <location>
        <position position="1"/>
    </location>
</feature>
<protein>
    <submittedName>
        <fullName evidence="1">Uncharacterized protein</fullName>
    </submittedName>
</protein>